<evidence type="ECO:0000256" key="4">
    <source>
        <dbReference type="ARBA" id="ARBA00022827"/>
    </source>
</evidence>
<organism evidence="9 10">
    <name type="scientific">Pseudomonas pergaminensis</name>
    <dbReference type="NCBI Taxonomy" id="2853159"/>
    <lineage>
        <taxon>Bacteria</taxon>
        <taxon>Pseudomonadati</taxon>
        <taxon>Pseudomonadota</taxon>
        <taxon>Gammaproteobacteria</taxon>
        <taxon>Pseudomonadales</taxon>
        <taxon>Pseudomonadaceae</taxon>
        <taxon>Pseudomonas</taxon>
    </lineage>
</organism>
<evidence type="ECO:0000256" key="1">
    <source>
        <dbReference type="ARBA" id="ARBA00001974"/>
    </source>
</evidence>
<dbReference type="SUPFAM" id="SSF51905">
    <property type="entry name" value="FAD/NAD(P)-binding domain"/>
    <property type="match status" value="1"/>
</dbReference>
<dbReference type="KEGG" id="ppeg:KUA23_15820"/>
<dbReference type="AlphaFoldDB" id="A0ABD7TA19"/>
<evidence type="ECO:0000259" key="8">
    <source>
        <dbReference type="Pfam" id="PF05199"/>
    </source>
</evidence>
<evidence type="ECO:0000256" key="6">
    <source>
        <dbReference type="SAM" id="MobiDB-lite"/>
    </source>
</evidence>
<evidence type="ECO:0000256" key="2">
    <source>
        <dbReference type="ARBA" id="ARBA00010790"/>
    </source>
</evidence>
<dbReference type="InterPro" id="IPR036188">
    <property type="entry name" value="FAD/NAD-bd_sf"/>
</dbReference>
<dbReference type="PANTHER" id="PTHR42784:SF1">
    <property type="entry name" value="PYRANOSE 2-OXIDASE"/>
    <property type="match status" value="1"/>
</dbReference>
<dbReference type="RefSeq" id="WP_252992373.1">
    <property type="nucleotide sequence ID" value="NZ_CP078013.2"/>
</dbReference>
<dbReference type="EMBL" id="CP078013">
    <property type="protein sequence ID" value="USV98554.1"/>
    <property type="molecule type" value="Genomic_DNA"/>
</dbReference>
<comment type="similarity">
    <text evidence="2">Belongs to the GMC oxidoreductase family.</text>
</comment>
<gene>
    <name evidence="9" type="ORF">KUA23_15820</name>
</gene>
<dbReference type="InterPro" id="IPR007867">
    <property type="entry name" value="GMC_OxRtase_C"/>
</dbReference>
<reference evidence="9" key="1">
    <citation type="journal article" date="2022" name="Front. Plant Sci.">
        <title>Agronomic efficiency and genome mining analysis of the wheat-biostimulant rhizospheric bacterium Pseudomonas pergaminensis sp. nov. strain 1008T.</title>
        <authorList>
            <person name="Diaz M."/>
            <person name="Bach T."/>
            <person name="Gonzalez Anta G."/>
            <person name="Agaras B."/>
            <person name="Wibberg D."/>
            <person name="Noguera F."/>
            <person name="Canciani W."/>
            <person name="Valverde C."/>
        </authorList>
    </citation>
    <scope>NUCLEOTIDE SEQUENCE</scope>
    <source>
        <strain evidence="9">1008</strain>
    </source>
</reference>
<dbReference type="InterPro" id="IPR051473">
    <property type="entry name" value="P2Ox-like"/>
</dbReference>
<keyword evidence="3" id="KW-0285">Flavoprotein</keyword>
<dbReference type="Proteomes" id="UP001056907">
    <property type="component" value="Chromosome"/>
</dbReference>
<dbReference type="GO" id="GO:0016491">
    <property type="term" value="F:oxidoreductase activity"/>
    <property type="evidence" value="ECO:0007669"/>
    <property type="project" value="UniProtKB-KW"/>
</dbReference>
<dbReference type="PANTHER" id="PTHR42784">
    <property type="entry name" value="PYRANOSE 2-OXIDASE"/>
    <property type="match status" value="1"/>
</dbReference>
<reference evidence="9" key="2">
    <citation type="submission" date="2024-04" db="EMBL/GenBank/DDBJ databases">
        <authorList>
            <person name="Diaz M."/>
            <person name="Bach T."/>
            <person name="Gonzalez Anta G."/>
            <person name="Agaras B."/>
            <person name="Wibberg D."/>
            <person name="Noguera F."/>
            <person name="Canciani W."/>
            <person name="Ybarra T."/>
            <person name="Nunez M.L."/>
            <person name="Valverde C."/>
        </authorList>
    </citation>
    <scope>NUCLEOTIDE SEQUENCE</scope>
    <source>
        <strain evidence="9">1008</strain>
    </source>
</reference>
<protein>
    <submittedName>
        <fullName evidence="9">GMC family oxidoreductase</fullName>
    </submittedName>
</protein>
<proteinExistence type="inferred from homology"/>
<evidence type="ECO:0000259" key="7">
    <source>
        <dbReference type="Pfam" id="PF00732"/>
    </source>
</evidence>
<comment type="cofactor">
    <cofactor evidence="1">
        <name>FAD</name>
        <dbReference type="ChEBI" id="CHEBI:57692"/>
    </cofactor>
</comment>
<evidence type="ECO:0000256" key="3">
    <source>
        <dbReference type="ARBA" id="ARBA00022630"/>
    </source>
</evidence>
<evidence type="ECO:0000313" key="9">
    <source>
        <dbReference type="EMBL" id="USV98554.1"/>
    </source>
</evidence>
<dbReference type="Pfam" id="PF05199">
    <property type="entry name" value="GMC_oxred_C"/>
    <property type="match status" value="1"/>
</dbReference>
<dbReference type="InterPro" id="IPR000172">
    <property type="entry name" value="GMC_OxRdtase_N"/>
</dbReference>
<evidence type="ECO:0000256" key="5">
    <source>
        <dbReference type="ARBA" id="ARBA00023002"/>
    </source>
</evidence>
<keyword evidence="4" id="KW-0274">FAD</keyword>
<feature type="domain" description="Glucose-methanol-choline oxidoreductase N-terminal" evidence="7">
    <location>
        <begin position="79"/>
        <end position="291"/>
    </location>
</feature>
<evidence type="ECO:0000313" key="10">
    <source>
        <dbReference type="Proteomes" id="UP001056907"/>
    </source>
</evidence>
<accession>A0ABD7TA19</accession>
<name>A0ABD7TA19_9PSED</name>
<feature type="domain" description="Glucose-methanol-choline oxidoreductase C-terminal" evidence="8">
    <location>
        <begin position="461"/>
        <end position="515"/>
    </location>
</feature>
<feature type="region of interest" description="Disordered" evidence="6">
    <location>
        <begin position="142"/>
        <end position="161"/>
    </location>
</feature>
<dbReference type="Gene3D" id="3.50.50.60">
    <property type="entry name" value="FAD/NAD(P)-binding domain"/>
    <property type="match status" value="2"/>
</dbReference>
<dbReference type="Pfam" id="PF00732">
    <property type="entry name" value="GMC_oxred_N"/>
    <property type="match status" value="1"/>
</dbReference>
<keyword evidence="5" id="KW-0560">Oxidoreductase</keyword>
<sequence length="532" mass="57111">MAKVRNESANIVIVGSGVAGSLMASRFANHPGVVILETGPSIPMGDPGWWFHHVARGGGTGNTPYAAFYDQAADFDATGANPWNIQGGRIFGAGGTMLHWGGWVPRFKPEDFALYSNTGQGIDWPFGYDQLEPFYNQAERYLGASGDSSDNNPPRSQPYPYGAAPYPISAGPFIQAFARVRPAIGFGHLPVARYGQANGMGGPCRTTGTCDYCPVAGRFTGDQPLALLADNPNVSLRLGAAVTAIRMVNRQQVAGVTYTDMNTGDTVLLDAQNVILCNGAFEIPKLLQASTSSYWPKGIGNDRDLVGRFVSATQFFYASGTAPNPQKFEEELGFPSLCSRTFDAPQYQKDGKFFISMNYETPNIDVGLMMAQGYSASQIRDACTAPAKYQLYGNLSAIPQFNNRVSCAVGTTRFGLPRTSIYTPDPLFDPLKAQIYVDKLKTVLAQMGCTDVGWGTYPQRGDHVACTTRMANDPNLGVVNPQLQVFGVDNLYIVSNSVMPTLPAANPTLTLVALAMKAMGSDTALARLAKSA</sequence>